<dbReference type="RefSeq" id="WP_009533372.1">
    <property type="nucleotide sequence ID" value="NZ_CAUOLT010000014.1"/>
</dbReference>
<name>A0AA36Y455_9FIRM</name>
<sequence>MKTYFDDGATMEFSNKGMLGAGYTLRIAKDGFSYKSLNGKVDVDMKFAEIGSLFLTNYWSQNFHYRVLLRDLNMKNMSVPELDLDTRTWNNGHNIRETKPLLLAFAASKLGAEFPNNLDSLETELGATLGEKIIRLSGGVIIGAKHQVKLADIKRVKCVCNGALGTLCVYTKAKGGFFDMPDMKLPLSEVTLPLLEAVMTRNTGNGIDFSQGNGFDQKNSEYIIIRYMDSGFFVSGDGSFREPWQEIAYRRIKAYNYDVNEHWGEKMG</sequence>
<dbReference type="AlphaFoldDB" id="A0AA36Y455"/>
<protein>
    <submittedName>
        <fullName evidence="1">Uncharacterized protein</fullName>
    </submittedName>
</protein>
<reference evidence="1 2" key="1">
    <citation type="submission" date="2011-10" db="EMBL/GenBank/DDBJ databases">
        <title>The Genome Sequence of Lachnospiraceae bacterium ACC2.</title>
        <authorList>
            <consortium name="The Broad Institute Genome Sequencing Platform"/>
            <person name="Earl A."/>
            <person name="Ward D."/>
            <person name="Feldgarden M."/>
            <person name="Gevers D."/>
            <person name="Sizova M."/>
            <person name="Hazen A."/>
            <person name="Epstein S."/>
            <person name="Young S.K."/>
            <person name="Zeng Q."/>
            <person name="Gargeya S."/>
            <person name="Fitzgerald M."/>
            <person name="Haas B."/>
            <person name="Abouelleil A."/>
            <person name="Alvarado L."/>
            <person name="Arachchi H.M."/>
            <person name="Berlin A."/>
            <person name="Brown A."/>
            <person name="Chapman S.B."/>
            <person name="Chen Z."/>
            <person name="Dunbar C."/>
            <person name="Freedman E."/>
            <person name="Gearin G."/>
            <person name="Goldberg J."/>
            <person name="Griggs A."/>
            <person name="Gujja S."/>
            <person name="Heiman D."/>
            <person name="Howarth C."/>
            <person name="Larson L."/>
            <person name="Lui A."/>
            <person name="MacDonald P.J.P."/>
            <person name="Montmayeur A."/>
            <person name="Murphy C."/>
            <person name="Neiman D."/>
            <person name="Pearson M."/>
            <person name="Priest M."/>
            <person name="Roberts A."/>
            <person name="Saif S."/>
            <person name="Shea T."/>
            <person name="Shenoy N."/>
            <person name="Sisk P."/>
            <person name="Stolte C."/>
            <person name="Sykes S."/>
            <person name="Wortman J."/>
            <person name="Nusbaum C."/>
            <person name="Birren B."/>
        </authorList>
    </citation>
    <scope>NUCLEOTIDE SEQUENCE [LARGE SCALE GENOMIC DNA]</scope>
    <source>
        <strain evidence="1 2">ACC2</strain>
    </source>
</reference>
<evidence type="ECO:0000313" key="1">
    <source>
        <dbReference type="EMBL" id="EHO16219.1"/>
    </source>
</evidence>
<evidence type="ECO:0000313" key="2">
    <source>
        <dbReference type="Proteomes" id="UP000018466"/>
    </source>
</evidence>
<proteinExistence type="predicted"/>
<comment type="caution">
    <text evidence="1">The sequence shown here is derived from an EMBL/GenBank/DDBJ whole genome shotgun (WGS) entry which is preliminary data.</text>
</comment>
<dbReference type="EMBL" id="AGEL01000010">
    <property type="protein sequence ID" value="EHO16219.1"/>
    <property type="molecule type" value="Genomic_DNA"/>
</dbReference>
<organism evidence="1 2">
    <name type="scientific">Stomatobaculum longum</name>
    <dbReference type="NCBI Taxonomy" id="796942"/>
    <lineage>
        <taxon>Bacteria</taxon>
        <taxon>Bacillati</taxon>
        <taxon>Bacillota</taxon>
        <taxon>Clostridia</taxon>
        <taxon>Lachnospirales</taxon>
        <taxon>Lachnospiraceae</taxon>
        <taxon>Stomatobaculum</taxon>
    </lineage>
</organism>
<gene>
    <name evidence="1" type="ORF">HMPREF9623_01540</name>
</gene>
<dbReference type="Proteomes" id="UP000018466">
    <property type="component" value="Unassembled WGS sequence"/>
</dbReference>
<keyword evidence="2" id="KW-1185">Reference proteome</keyword>
<dbReference type="GeneID" id="86941273"/>
<accession>A0AA36Y455</accession>